<dbReference type="Pfam" id="PF26501">
    <property type="entry name" value="DUF8167"/>
    <property type="match status" value="1"/>
</dbReference>
<evidence type="ECO:0000259" key="2">
    <source>
        <dbReference type="PROSITE" id="PS51202"/>
    </source>
</evidence>
<feature type="compositionally biased region" description="Acidic residues" evidence="1">
    <location>
        <begin position="415"/>
        <end position="425"/>
    </location>
</feature>
<name>A0A3R7GU88_9EURY</name>
<reference evidence="3 4" key="1">
    <citation type="submission" date="2018-09" db="EMBL/GenBank/DDBJ databases">
        <title>Genomic Encyclopedia of Archaeal and Bacterial Type Strains, Phase II (KMG-II): from individual species to whole genera.</title>
        <authorList>
            <person name="Goeker M."/>
        </authorList>
    </citation>
    <scope>NUCLEOTIDE SEQUENCE [LARGE SCALE GENOMIC DNA]</scope>
    <source>
        <strain evidence="3 4">DSM 13151</strain>
    </source>
</reference>
<dbReference type="Proteomes" id="UP000283805">
    <property type="component" value="Unassembled WGS sequence"/>
</dbReference>
<feature type="region of interest" description="Disordered" evidence="1">
    <location>
        <begin position="407"/>
        <end position="450"/>
    </location>
</feature>
<proteinExistence type="predicted"/>
<dbReference type="RefSeq" id="WP_120245483.1">
    <property type="nucleotide sequence ID" value="NZ_RAPO01000003.1"/>
</dbReference>
<evidence type="ECO:0000256" key="1">
    <source>
        <dbReference type="SAM" id="MobiDB-lite"/>
    </source>
</evidence>
<dbReference type="Pfam" id="PF26502">
    <property type="entry name" value="DUF8167_2nd"/>
    <property type="match status" value="1"/>
</dbReference>
<feature type="compositionally biased region" description="Basic and acidic residues" evidence="1">
    <location>
        <begin position="426"/>
        <end position="450"/>
    </location>
</feature>
<dbReference type="PROSITE" id="PS51202">
    <property type="entry name" value="RCK_C"/>
    <property type="match status" value="1"/>
</dbReference>
<accession>A0A3R7GU88</accession>
<gene>
    <name evidence="3" type="ORF">ATJ93_3098</name>
</gene>
<keyword evidence="4" id="KW-1185">Reference proteome</keyword>
<dbReference type="InterPro" id="IPR006037">
    <property type="entry name" value="RCK_C"/>
</dbReference>
<dbReference type="Pfam" id="PF26503">
    <property type="entry name" value="DUF8167_3rd"/>
    <property type="match status" value="1"/>
</dbReference>
<dbReference type="Pfam" id="PF02080">
    <property type="entry name" value="TrkA_C"/>
    <property type="match status" value="1"/>
</dbReference>
<dbReference type="OrthoDB" id="205214at2157"/>
<dbReference type="SUPFAM" id="SSF116726">
    <property type="entry name" value="TrkA C-terminal domain-like"/>
    <property type="match status" value="1"/>
</dbReference>
<dbReference type="GO" id="GO:0006813">
    <property type="term" value="P:potassium ion transport"/>
    <property type="evidence" value="ECO:0007669"/>
    <property type="project" value="InterPro"/>
</dbReference>
<comment type="caution">
    <text evidence="3">The sequence shown here is derived from an EMBL/GenBank/DDBJ whole genome shotgun (WGS) entry which is preliminary data.</text>
</comment>
<feature type="domain" description="RCK C-terminal" evidence="2">
    <location>
        <begin position="332"/>
        <end position="412"/>
    </location>
</feature>
<dbReference type="GO" id="GO:0008324">
    <property type="term" value="F:monoatomic cation transmembrane transporter activity"/>
    <property type="evidence" value="ECO:0007669"/>
    <property type="project" value="InterPro"/>
</dbReference>
<dbReference type="AlphaFoldDB" id="A0A3R7GU88"/>
<evidence type="ECO:0000313" key="3">
    <source>
        <dbReference type="EMBL" id="RKD93474.1"/>
    </source>
</evidence>
<protein>
    <submittedName>
        <fullName evidence="3">TrkA family protein</fullName>
    </submittedName>
</protein>
<dbReference type="Gene3D" id="3.30.70.1450">
    <property type="entry name" value="Regulator of K+ conductance, C-terminal domain"/>
    <property type="match status" value="1"/>
</dbReference>
<dbReference type="InterPro" id="IPR058603">
    <property type="entry name" value="DUF8167_2nd"/>
</dbReference>
<sequence>MIGFAVDLLGVQLQLQLVVELQSQLESLLSEAVLDVLVRILRFSLLAAGTAAVAAIVFRWYSAEEIPDGVAILLAVSPVALLLNTQSALQDEILGRSVLEIETAAVTIGAFVASAIAADAGRRTGDYLAREVFSTTAPQTIDDVGQLLRSAGRVVSIELPEEIEDVDGYDPVDETTKAELAGETFRFPRRLPADQLRDRLIDRLERDHGIGYAEVELGPDKTVEYLAVGSRPAGIGPTLAPGTVAVAIRSDPAPDASPGDTVRIWGRDGRTDGDDGDDATTGGPMKRLAEGELRATAGDVATVAVDADDAAALEPDADYRLVTRPDTPGTERELVSLLRAANDTVTTLAVDADSGLAGRTVGSLPVLVVALERVDGNPVALPAADVRLEAGDTAYVLGRPDALRRIAETERTDGGDSEGDGDDDRDGQGRARDRYRDQTTERPRDSTQSD</sequence>
<dbReference type="InterPro" id="IPR036721">
    <property type="entry name" value="RCK_C_sf"/>
</dbReference>
<dbReference type="InterPro" id="IPR058480">
    <property type="entry name" value="DUF8167_N"/>
</dbReference>
<evidence type="ECO:0000313" key="4">
    <source>
        <dbReference type="Proteomes" id="UP000283805"/>
    </source>
</evidence>
<dbReference type="InterPro" id="IPR058604">
    <property type="entry name" value="DUF8167_3rd"/>
</dbReference>
<organism evidence="3 4">
    <name type="scientific">Halopiger aswanensis</name>
    <dbReference type="NCBI Taxonomy" id="148449"/>
    <lineage>
        <taxon>Archaea</taxon>
        <taxon>Methanobacteriati</taxon>
        <taxon>Methanobacteriota</taxon>
        <taxon>Stenosarchaea group</taxon>
        <taxon>Halobacteria</taxon>
        <taxon>Halobacteriales</taxon>
        <taxon>Natrialbaceae</taxon>
        <taxon>Halopiger</taxon>
    </lineage>
</organism>
<dbReference type="EMBL" id="RAPO01000003">
    <property type="protein sequence ID" value="RKD93474.1"/>
    <property type="molecule type" value="Genomic_DNA"/>
</dbReference>
<feature type="region of interest" description="Disordered" evidence="1">
    <location>
        <begin position="249"/>
        <end position="285"/>
    </location>
</feature>